<evidence type="ECO:0000259" key="4">
    <source>
        <dbReference type="Pfam" id="PF01738"/>
    </source>
</evidence>
<dbReference type="OrthoDB" id="265412at2"/>
<dbReference type="InterPro" id="IPR029058">
    <property type="entry name" value="AB_hydrolase_fold"/>
</dbReference>
<keyword evidence="1" id="KW-0732">Signal</keyword>
<protein>
    <submittedName>
        <fullName evidence="5">Alpha/beta hydrolase family protein</fullName>
    </submittedName>
</protein>
<dbReference type="GO" id="GO:0016787">
    <property type="term" value="F:hydrolase activity"/>
    <property type="evidence" value="ECO:0007669"/>
    <property type="project" value="UniProtKB-KW"/>
</dbReference>
<evidence type="ECO:0000313" key="6">
    <source>
        <dbReference type="Proteomes" id="UP000317909"/>
    </source>
</evidence>
<proteinExistence type="predicted"/>
<gene>
    <name evidence="5" type="ORF">I41_53090</name>
</gene>
<dbReference type="PANTHER" id="PTHR43037">
    <property type="entry name" value="UNNAMED PRODUCT-RELATED"/>
    <property type="match status" value="1"/>
</dbReference>
<dbReference type="SUPFAM" id="SSF53474">
    <property type="entry name" value="alpha/beta-Hydrolases"/>
    <property type="match status" value="1"/>
</dbReference>
<keyword evidence="3" id="KW-1133">Transmembrane helix</keyword>
<evidence type="ECO:0000256" key="1">
    <source>
        <dbReference type="ARBA" id="ARBA00022729"/>
    </source>
</evidence>
<dbReference type="AlphaFoldDB" id="A0A517U615"/>
<sequence>MEFGSQLLAWRRSGSLLVVGVLAVSLGGIVFLLRPRAEIVHETIDVDGMRREYRLVVPRSVAGKRDVPVVFALHGAIDTVDEMAAHTGLDELAIEQEFLLVYLQGRHLNWPPFIPPENPTLMEPDAAFFRAMCDRVTSEHGGDRRRIYLIGVSQGGAAANLLTAMCSERIAATVVGCGWLPEPLGDAPLATANKCPMLFLVGSRDRQVPPEMVREGRDAFERAGHLVEFRVIDGFGHGWPRAENERVWEFLEGKRLGGGE</sequence>
<keyword evidence="2 5" id="KW-0378">Hydrolase</keyword>
<dbReference type="EMBL" id="CP036339">
    <property type="protein sequence ID" value="QDT76064.1"/>
    <property type="molecule type" value="Genomic_DNA"/>
</dbReference>
<dbReference type="InterPro" id="IPR002925">
    <property type="entry name" value="Dienelactn_hydro"/>
</dbReference>
<keyword evidence="6" id="KW-1185">Reference proteome</keyword>
<dbReference type="InterPro" id="IPR050955">
    <property type="entry name" value="Plant_Biomass_Hydrol_Est"/>
</dbReference>
<dbReference type="KEGG" id="llh:I41_53090"/>
<evidence type="ECO:0000256" key="2">
    <source>
        <dbReference type="ARBA" id="ARBA00022801"/>
    </source>
</evidence>
<evidence type="ECO:0000313" key="5">
    <source>
        <dbReference type="EMBL" id="QDT76064.1"/>
    </source>
</evidence>
<dbReference type="RefSeq" id="WP_145435815.1">
    <property type="nucleotide sequence ID" value="NZ_CP036339.1"/>
</dbReference>
<evidence type="ECO:0000256" key="3">
    <source>
        <dbReference type="SAM" id="Phobius"/>
    </source>
</evidence>
<dbReference type="Pfam" id="PF01738">
    <property type="entry name" value="DLH"/>
    <property type="match status" value="1"/>
</dbReference>
<accession>A0A517U615</accession>
<keyword evidence="3" id="KW-0472">Membrane</keyword>
<name>A0A517U615_9BACT</name>
<reference evidence="5 6" key="1">
    <citation type="submission" date="2019-02" db="EMBL/GenBank/DDBJ databases">
        <title>Deep-cultivation of Planctomycetes and their phenomic and genomic characterization uncovers novel biology.</title>
        <authorList>
            <person name="Wiegand S."/>
            <person name="Jogler M."/>
            <person name="Boedeker C."/>
            <person name="Pinto D."/>
            <person name="Vollmers J."/>
            <person name="Rivas-Marin E."/>
            <person name="Kohn T."/>
            <person name="Peeters S.H."/>
            <person name="Heuer A."/>
            <person name="Rast P."/>
            <person name="Oberbeckmann S."/>
            <person name="Bunk B."/>
            <person name="Jeske O."/>
            <person name="Meyerdierks A."/>
            <person name="Storesund J.E."/>
            <person name="Kallscheuer N."/>
            <person name="Luecker S."/>
            <person name="Lage O.M."/>
            <person name="Pohl T."/>
            <person name="Merkel B.J."/>
            <person name="Hornburger P."/>
            <person name="Mueller R.-W."/>
            <person name="Bruemmer F."/>
            <person name="Labrenz M."/>
            <person name="Spormann A.M."/>
            <person name="Op den Camp H."/>
            <person name="Overmann J."/>
            <person name="Amann R."/>
            <person name="Jetten M.S.M."/>
            <person name="Mascher T."/>
            <person name="Medema M.H."/>
            <person name="Devos D.P."/>
            <person name="Kaster A.-K."/>
            <person name="Ovreas L."/>
            <person name="Rohde M."/>
            <person name="Galperin M.Y."/>
            <person name="Jogler C."/>
        </authorList>
    </citation>
    <scope>NUCLEOTIDE SEQUENCE [LARGE SCALE GENOMIC DNA]</scope>
    <source>
        <strain evidence="5 6">I41</strain>
    </source>
</reference>
<dbReference type="Proteomes" id="UP000317909">
    <property type="component" value="Chromosome"/>
</dbReference>
<organism evidence="5 6">
    <name type="scientific">Lacipirellula limnantheis</name>
    <dbReference type="NCBI Taxonomy" id="2528024"/>
    <lineage>
        <taxon>Bacteria</taxon>
        <taxon>Pseudomonadati</taxon>
        <taxon>Planctomycetota</taxon>
        <taxon>Planctomycetia</taxon>
        <taxon>Pirellulales</taxon>
        <taxon>Lacipirellulaceae</taxon>
        <taxon>Lacipirellula</taxon>
    </lineage>
</organism>
<feature type="domain" description="Dienelactone hydrolase" evidence="4">
    <location>
        <begin position="131"/>
        <end position="245"/>
    </location>
</feature>
<feature type="transmembrane region" description="Helical" evidence="3">
    <location>
        <begin position="15"/>
        <end position="33"/>
    </location>
</feature>
<dbReference type="Gene3D" id="3.40.50.1820">
    <property type="entry name" value="alpha/beta hydrolase"/>
    <property type="match status" value="1"/>
</dbReference>
<keyword evidence="3" id="KW-0812">Transmembrane</keyword>
<dbReference type="PANTHER" id="PTHR43037:SF5">
    <property type="entry name" value="FERULOYL ESTERASE"/>
    <property type="match status" value="1"/>
</dbReference>